<dbReference type="InterPro" id="IPR017896">
    <property type="entry name" value="4Fe4S_Fe-S-bd"/>
</dbReference>
<reference evidence="2 3" key="1">
    <citation type="submission" date="2008-04" db="EMBL/GenBank/DDBJ databases">
        <title>Complete sequence of chromosome of Natranaerobius thermophilus JW/NM-WN-LF.</title>
        <authorList>
            <consortium name="US DOE Joint Genome Institute"/>
            <person name="Copeland A."/>
            <person name="Lucas S."/>
            <person name="Lapidus A."/>
            <person name="Glavina del Rio T."/>
            <person name="Dalin E."/>
            <person name="Tice H."/>
            <person name="Bruce D."/>
            <person name="Goodwin L."/>
            <person name="Pitluck S."/>
            <person name="Chertkov O."/>
            <person name="Brettin T."/>
            <person name="Detter J.C."/>
            <person name="Han C."/>
            <person name="Kuske C.R."/>
            <person name="Schmutz J."/>
            <person name="Larimer F."/>
            <person name="Land M."/>
            <person name="Hauser L."/>
            <person name="Kyrpides N."/>
            <person name="Lykidis A."/>
            <person name="Mesbah N.M."/>
            <person name="Wiegel J."/>
        </authorList>
    </citation>
    <scope>NUCLEOTIDE SEQUENCE [LARGE SCALE GENOMIC DNA]</scope>
    <source>
        <strain evidence="3">ATCC BAA-1301 / DSM 18059 / JW/NM-WN-LF</strain>
    </source>
</reference>
<reference evidence="2 3" key="2">
    <citation type="journal article" date="2011" name="J. Bacteriol.">
        <title>Complete genome sequence of the anaerobic, halophilic alkalithermophile Natranaerobius thermophilus JW/NM-WN-LF.</title>
        <authorList>
            <person name="Zhao B."/>
            <person name="Mesbah N.M."/>
            <person name="Dalin E."/>
            <person name="Goodwin L."/>
            <person name="Nolan M."/>
            <person name="Pitluck S."/>
            <person name="Chertkov O."/>
            <person name="Brettin T.S."/>
            <person name="Han J."/>
            <person name="Larimer F.W."/>
            <person name="Land M.L."/>
            <person name="Hauser L."/>
            <person name="Kyrpides N."/>
            <person name="Wiegel J."/>
        </authorList>
    </citation>
    <scope>NUCLEOTIDE SEQUENCE [LARGE SCALE GENOMIC DNA]</scope>
    <source>
        <strain evidence="3">ATCC BAA-1301 / DSM 18059 / JW/NM-WN-LF</strain>
    </source>
</reference>
<sequence>MTREPDKKTCKKCGATLAIKCPKDNIDLCEKKRYYTCTSCDHAEMEEGYPEDCNYEDNE</sequence>
<accession>B2A7D0</accession>
<dbReference type="InParanoid" id="B2A7D0"/>
<gene>
    <name evidence="2" type="ordered locus">Nther_0734</name>
</gene>
<protein>
    <recommendedName>
        <fullName evidence="1">4Fe-4S ferredoxin-type domain-containing protein</fullName>
    </recommendedName>
</protein>
<dbReference type="EMBL" id="CP001034">
    <property type="protein sequence ID" value="ACB84324.1"/>
    <property type="molecule type" value="Genomic_DNA"/>
</dbReference>
<dbReference type="KEGG" id="nth:Nther_0734"/>
<dbReference type="AlphaFoldDB" id="B2A7D0"/>
<dbReference type="PROSITE" id="PS51379">
    <property type="entry name" value="4FE4S_FER_2"/>
    <property type="match status" value="1"/>
</dbReference>
<name>B2A7D0_NATTJ</name>
<dbReference type="HOGENOM" id="CLU_2955763_0_0_9"/>
<keyword evidence="3" id="KW-1185">Reference proteome</keyword>
<evidence type="ECO:0000313" key="3">
    <source>
        <dbReference type="Proteomes" id="UP000001683"/>
    </source>
</evidence>
<evidence type="ECO:0000259" key="1">
    <source>
        <dbReference type="PROSITE" id="PS51379"/>
    </source>
</evidence>
<dbReference type="Proteomes" id="UP000001683">
    <property type="component" value="Chromosome"/>
</dbReference>
<organism evidence="2 3">
    <name type="scientific">Natranaerobius thermophilus (strain ATCC BAA-1301 / DSM 18059 / JW/NM-WN-LF)</name>
    <dbReference type="NCBI Taxonomy" id="457570"/>
    <lineage>
        <taxon>Bacteria</taxon>
        <taxon>Bacillati</taxon>
        <taxon>Bacillota</taxon>
        <taxon>Clostridia</taxon>
        <taxon>Natranaerobiales</taxon>
        <taxon>Natranaerobiaceae</taxon>
        <taxon>Natranaerobius</taxon>
    </lineage>
</organism>
<evidence type="ECO:0000313" key="2">
    <source>
        <dbReference type="EMBL" id="ACB84324.1"/>
    </source>
</evidence>
<dbReference type="STRING" id="457570.Nther_0734"/>
<feature type="domain" description="4Fe-4S ferredoxin-type" evidence="1">
    <location>
        <begin position="1"/>
        <end position="31"/>
    </location>
</feature>
<dbReference type="RefSeq" id="WP_012447208.1">
    <property type="nucleotide sequence ID" value="NC_010718.1"/>
</dbReference>
<proteinExistence type="predicted"/>